<dbReference type="SUPFAM" id="SSF103190">
    <property type="entry name" value="Sensory domain-like"/>
    <property type="match status" value="1"/>
</dbReference>
<dbReference type="InterPro" id="IPR005467">
    <property type="entry name" value="His_kinase_dom"/>
</dbReference>
<dbReference type="EC" id="2.7.13.3" evidence="3"/>
<dbReference type="AlphaFoldDB" id="A0A1P8KNI0"/>
<dbReference type="PANTHER" id="PTHR45528">
    <property type="entry name" value="SENSOR HISTIDINE KINASE CPXA"/>
    <property type="match status" value="1"/>
</dbReference>
<dbReference type="GO" id="GO:0000155">
    <property type="term" value="F:phosphorelay sensor kinase activity"/>
    <property type="evidence" value="ECO:0007669"/>
    <property type="project" value="InterPro"/>
</dbReference>
<dbReference type="Proteomes" id="UP000186074">
    <property type="component" value="Chromosome"/>
</dbReference>
<keyword evidence="8" id="KW-0547">Nucleotide-binding</keyword>
<dbReference type="Gene3D" id="6.10.340.10">
    <property type="match status" value="1"/>
</dbReference>
<dbReference type="InterPro" id="IPR036890">
    <property type="entry name" value="HATPase_C_sf"/>
</dbReference>
<dbReference type="PROSITE" id="PS50109">
    <property type="entry name" value="HIS_KIN"/>
    <property type="match status" value="1"/>
</dbReference>
<dbReference type="SUPFAM" id="SSF47384">
    <property type="entry name" value="Homodimeric domain of signal transducing histidine kinase"/>
    <property type="match status" value="1"/>
</dbReference>
<evidence type="ECO:0000256" key="4">
    <source>
        <dbReference type="ARBA" id="ARBA00022475"/>
    </source>
</evidence>
<evidence type="ECO:0000259" key="17">
    <source>
        <dbReference type="PROSITE" id="PS50885"/>
    </source>
</evidence>
<evidence type="ECO:0000256" key="8">
    <source>
        <dbReference type="ARBA" id="ARBA00022741"/>
    </source>
</evidence>
<evidence type="ECO:0000256" key="6">
    <source>
        <dbReference type="ARBA" id="ARBA00022679"/>
    </source>
</evidence>
<keyword evidence="9" id="KW-0418">Kinase</keyword>
<dbReference type="GO" id="GO:0005886">
    <property type="term" value="C:plasma membrane"/>
    <property type="evidence" value="ECO:0007669"/>
    <property type="project" value="UniProtKB-SubCell"/>
</dbReference>
<dbReference type="Gene3D" id="1.10.287.130">
    <property type="match status" value="1"/>
</dbReference>
<keyword evidence="7 15" id="KW-0812">Transmembrane</keyword>
<dbReference type="InterPro" id="IPR003661">
    <property type="entry name" value="HisK_dim/P_dom"/>
</dbReference>
<dbReference type="SUPFAM" id="SSF158472">
    <property type="entry name" value="HAMP domain-like"/>
    <property type="match status" value="1"/>
</dbReference>
<keyword evidence="11 15" id="KW-1133">Transmembrane helix</keyword>
<dbReference type="SMART" id="SM00387">
    <property type="entry name" value="HATPase_c"/>
    <property type="match status" value="1"/>
</dbReference>
<dbReference type="Pfam" id="PF00672">
    <property type="entry name" value="HAMP"/>
    <property type="match status" value="1"/>
</dbReference>
<keyword evidence="12" id="KW-0902">Two-component regulatory system</keyword>
<evidence type="ECO:0000259" key="16">
    <source>
        <dbReference type="PROSITE" id="PS50109"/>
    </source>
</evidence>
<dbReference type="STRING" id="1850254.LPB137_09615"/>
<feature type="domain" description="HAMP" evidence="17">
    <location>
        <begin position="507"/>
        <end position="559"/>
    </location>
</feature>
<evidence type="ECO:0000256" key="2">
    <source>
        <dbReference type="ARBA" id="ARBA00004651"/>
    </source>
</evidence>
<evidence type="ECO:0000256" key="10">
    <source>
        <dbReference type="ARBA" id="ARBA00022840"/>
    </source>
</evidence>
<dbReference type="InterPro" id="IPR029151">
    <property type="entry name" value="Sensor-like_sf"/>
</dbReference>
<dbReference type="InterPro" id="IPR004358">
    <property type="entry name" value="Sig_transdc_His_kin-like_C"/>
</dbReference>
<evidence type="ECO:0000256" key="13">
    <source>
        <dbReference type="ARBA" id="ARBA00023136"/>
    </source>
</evidence>
<dbReference type="PROSITE" id="PS50885">
    <property type="entry name" value="HAMP"/>
    <property type="match status" value="1"/>
</dbReference>
<dbReference type="GO" id="GO:0005524">
    <property type="term" value="F:ATP binding"/>
    <property type="evidence" value="ECO:0007669"/>
    <property type="project" value="UniProtKB-KW"/>
</dbReference>
<dbReference type="InterPro" id="IPR003594">
    <property type="entry name" value="HATPase_dom"/>
</dbReference>
<protein>
    <recommendedName>
        <fullName evidence="3">histidine kinase</fullName>
        <ecNumber evidence="3">2.7.13.3</ecNumber>
    </recommendedName>
</protein>
<dbReference type="Gene3D" id="3.30.565.10">
    <property type="entry name" value="Histidine kinase-like ATPase, C-terminal domain"/>
    <property type="match status" value="1"/>
</dbReference>
<evidence type="ECO:0000256" key="5">
    <source>
        <dbReference type="ARBA" id="ARBA00022553"/>
    </source>
</evidence>
<gene>
    <name evidence="18" type="ORF">LPB137_09615</name>
</gene>
<reference evidence="18 19" key="1">
    <citation type="submission" date="2017-01" db="EMBL/GenBank/DDBJ databases">
        <title>Genome sequencing of Arcobacter sp. LPB0137.</title>
        <authorList>
            <person name="Lee G.-W."/>
            <person name="Yi H."/>
        </authorList>
    </citation>
    <scope>NUCLEOTIDE SEQUENCE [LARGE SCALE GENOMIC DNA]</scope>
    <source>
        <strain evidence="18 19">LPB0137</strain>
    </source>
</reference>
<comment type="catalytic activity">
    <reaction evidence="1">
        <text>ATP + protein L-histidine = ADP + protein N-phospho-L-histidine.</text>
        <dbReference type="EC" id="2.7.13.3"/>
    </reaction>
</comment>
<evidence type="ECO:0000256" key="3">
    <source>
        <dbReference type="ARBA" id="ARBA00012438"/>
    </source>
</evidence>
<keyword evidence="19" id="KW-1185">Reference proteome</keyword>
<dbReference type="InterPro" id="IPR050398">
    <property type="entry name" value="HssS/ArlS-like"/>
</dbReference>
<dbReference type="CDD" id="cd00082">
    <property type="entry name" value="HisKA"/>
    <property type="match status" value="1"/>
</dbReference>
<keyword evidence="13 15" id="KW-0472">Membrane</keyword>
<evidence type="ECO:0000313" key="19">
    <source>
        <dbReference type="Proteomes" id="UP000186074"/>
    </source>
</evidence>
<evidence type="ECO:0000256" key="12">
    <source>
        <dbReference type="ARBA" id="ARBA00023012"/>
    </source>
</evidence>
<proteinExistence type="predicted"/>
<evidence type="ECO:0000256" key="1">
    <source>
        <dbReference type="ARBA" id="ARBA00000085"/>
    </source>
</evidence>
<dbReference type="InterPro" id="IPR036097">
    <property type="entry name" value="HisK_dim/P_sf"/>
</dbReference>
<dbReference type="SMART" id="SM00304">
    <property type="entry name" value="HAMP"/>
    <property type="match status" value="1"/>
</dbReference>
<evidence type="ECO:0000256" key="14">
    <source>
        <dbReference type="SAM" id="Coils"/>
    </source>
</evidence>
<keyword evidence="10" id="KW-0067">ATP-binding</keyword>
<dbReference type="EMBL" id="CP019070">
    <property type="protein sequence ID" value="APW66098.1"/>
    <property type="molecule type" value="Genomic_DNA"/>
</dbReference>
<evidence type="ECO:0000256" key="7">
    <source>
        <dbReference type="ARBA" id="ARBA00022692"/>
    </source>
</evidence>
<accession>A0A1P8KNI0</accession>
<dbReference type="PRINTS" id="PR00344">
    <property type="entry name" value="BCTRLSENSOR"/>
</dbReference>
<evidence type="ECO:0000313" key="18">
    <source>
        <dbReference type="EMBL" id="APW66098.1"/>
    </source>
</evidence>
<name>A0A1P8KNI0_9BACT</name>
<dbReference type="CDD" id="cd06225">
    <property type="entry name" value="HAMP"/>
    <property type="match status" value="1"/>
</dbReference>
<comment type="subcellular location">
    <subcellularLocation>
        <location evidence="2">Cell membrane</location>
        <topology evidence="2">Multi-pass membrane protein</topology>
    </subcellularLocation>
</comment>
<dbReference type="PANTHER" id="PTHR45528:SF1">
    <property type="entry name" value="SENSOR HISTIDINE KINASE CPXA"/>
    <property type="match status" value="1"/>
</dbReference>
<organism evidence="18 19">
    <name type="scientific">Poseidonibacter parvus</name>
    <dbReference type="NCBI Taxonomy" id="1850254"/>
    <lineage>
        <taxon>Bacteria</taxon>
        <taxon>Pseudomonadati</taxon>
        <taxon>Campylobacterota</taxon>
        <taxon>Epsilonproteobacteria</taxon>
        <taxon>Campylobacterales</taxon>
        <taxon>Arcobacteraceae</taxon>
        <taxon>Poseidonibacter</taxon>
    </lineage>
</organism>
<evidence type="ECO:0000256" key="11">
    <source>
        <dbReference type="ARBA" id="ARBA00022989"/>
    </source>
</evidence>
<feature type="transmembrane region" description="Helical" evidence="15">
    <location>
        <begin position="487"/>
        <end position="505"/>
    </location>
</feature>
<keyword evidence="14" id="KW-0175">Coiled coil</keyword>
<evidence type="ECO:0000256" key="9">
    <source>
        <dbReference type="ARBA" id="ARBA00022777"/>
    </source>
</evidence>
<sequence>MNKSTTYLSNKSKEIILNTANESINDSITNLNKKSQESLERLTLEIANRVSEFLKQRDSDILFLSKLDITDKTLKEFYNSKEKEIVVHDKYNYNDKKQKWYIDNKIPNNNFTPKILSDNKTDFNYNPESLVKTKLIPIYKEISFFNLEGIEINKVSSLNQKKLDVSLKENTYINSENYFKKIQYLEEGEIFVSDVIGEYIGSKIIGTFTKEKAKKANIEFDAKSSAYSGLENPNGKRFEGIVRFITPVFKNEIKIGYLSMALNHRHIMEYTDNLNPIGIYSKSQIINAGEGNYAFMWDYLGRNISHPRDYFISGFNKKTGKRIAPWISKDLKDDFLKSGKKDLNDFLLTYPVFKEQSLSKKPNIKQLLEKGEVSLDCRYLNFAPQCNGWMELTKDGGHGSFIIFWSGVWKLVTAAPISYKTGKFKDSKRGFGFVTIGANVDEFHFAANKTRENITKILKTQNNIVKEIVDDNKYEISSYIKNIIKELTFISLIMIAIVIVIAILMSDYISSKIENLLIGTKKFANNEFDYRINNESNDEIGNLEKSFNEMASKISKLISEQTQLNEHLEESVKEKTKELIEINEDLEIRISKVVAKNRQKDAQLVQNNKMAAIGEMISMIIHQWKQPLNAISMINSSAELRLLIGENTEEELKKDNIAIKKQIELMSTTMEDFRNFFKNNVKNEYKVSSMIKKSINLIEKIYNYQGIFIKLEMQDSFKEELTLGYENEIMQVIINVINNSRDAILMNDCDIKRIEISCKEENDELIISILDFAGGISDEIKDKIFEAYFTTKEKEDGTGLGLYMAKTILEKVNGTITLNNKDTLIDDISYRGVNFIIKLKKETNG</sequence>
<dbReference type="SUPFAM" id="SSF55874">
    <property type="entry name" value="ATPase domain of HSP90 chaperone/DNA topoisomerase II/histidine kinase"/>
    <property type="match status" value="1"/>
</dbReference>
<evidence type="ECO:0000256" key="15">
    <source>
        <dbReference type="SAM" id="Phobius"/>
    </source>
</evidence>
<keyword evidence="5" id="KW-0597">Phosphoprotein</keyword>
<feature type="coiled-coil region" evidence="14">
    <location>
        <begin position="558"/>
        <end position="585"/>
    </location>
</feature>
<dbReference type="Pfam" id="PF02518">
    <property type="entry name" value="HATPase_c"/>
    <property type="match status" value="1"/>
</dbReference>
<keyword evidence="6" id="KW-0808">Transferase</keyword>
<keyword evidence="4" id="KW-1003">Cell membrane</keyword>
<dbReference type="KEGG" id="alp:LPB137_09615"/>
<feature type="domain" description="Histidine kinase" evidence="16">
    <location>
        <begin position="619"/>
        <end position="843"/>
    </location>
</feature>
<dbReference type="InterPro" id="IPR003660">
    <property type="entry name" value="HAMP_dom"/>
</dbReference>